<gene>
    <name evidence="2" type="ORF">SNE40_011159</name>
</gene>
<organism evidence="2 3">
    <name type="scientific">Patella caerulea</name>
    <name type="common">Rayed Mediterranean limpet</name>
    <dbReference type="NCBI Taxonomy" id="87958"/>
    <lineage>
        <taxon>Eukaryota</taxon>
        <taxon>Metazoa</taxon>
        <taxon>Spiralia</taxon>
        <taxon>Lophotrochozoa</taxon>
        <taxon>Mollusca</taxon>
        <taxon>Gastropoda</taxon>
        <taxon>Patellogastropoda</taxon>
        <taxon>Patelloidea</taxon>
        <taxon>Patellidae</taxon>
        <taxon>Patella</taxon>
    </lineage>
</organism>
<keyword evidence="3" id="KW-1185">Reference proteome</keyword>
<dbReference type="EMBL" id="JAZGQO010000008">
    <property type="protein sequence ID" value="KAK6178627.1"/>
    <property type="molecule type" value="Genomic_DNA"/>
</dbReference>
<feature type="region of interest" description="Disordered" evidence="1">
    <location>
        <begin position="349"/>
        <end position="377"/>
    </location>
</feature>
<name>A0AAN8JJ68_PATCE</name>
<proteinExistence type="predicted"/>
<protein>
    <submittedName>
        <fullName evidence="2">Uncharacterized protein</fullName>
    </submittedName>
</protein>
<evidence type="ECO:0000313" key="2">
    <source>
        <dbReference type="EMBL" id="KAK6178627.1"/>
    </source>
</evidence>
<reference evidence="2 3" key="1">
    <citation type="submission" date="2024-01" db="EMBL/GenBank/DDBJ databases">
        <title>The genome of the rayed Mediterranean limpet Patella caerulea (Linnaeus, 1758).</title>
        <authorList>
            <person name="Anh-Thu Weber A."/>
            <person name="Halstead-Nussloch G."/>
        </authorList>
    </citation>
    <scope>NUCLEOTIDE SEQUENCE [LARGE SCALE GENOMIC DNA]</scope>
    <source>
        <strain evidence="2">AATW-2023a</strain>
        <tissue evidence="2">Whole specimen</tissue>
    </source>
</reference>
<evidence type="ECO:0000256" key="1">
    <source>
        <dbReference type="SAM" id="MobiDB-lite"/>
    </source>
</evidence>
<dbReference type="Proteomes" id="UP001347796">
    <property type="component" value="Unassembled WGS sequence"/>
</dbReference>
<sequence>MAFWKQLGLLLWKNFTLRIRQPLRLLIELVWPLCLFLILVAVKTRPDLEVFKPECHYDGKAMPSAGLFPFIQTYACTFDNKCHQTVTEDELRGQVDSFNRSLISILIDDIEKVLANNTQRTEIYNIIEDFENLQIIFNKIMNGTSQGEIKLGNLLVNPDKLREQIANQSINLSEESLDLLLNGSISFQKIITNYNLSTGFFDMVARLNESELRESICQEKLLTRWFDFSDPNTANVLDEQLCNLTAVQFQELYDDFMEEYNSSYVYNELRNFYIQNIGKDPNFDLTTIETVQRLSQDITNLDSFQFILDDIQRIQTDLRSGNNTNTSMSENIGLLLCGRKRFNFSIGGGNGNGNSSSPLLNTKPLDPEEKAKSEREYKDSTPFCRNLYMSFENNPVWKFLKPFILGVIPYSPDTPRVREIIKLANRTFLDVSLLINLADDWAGFSPSLYRFLNDDINGLRWFVKSTWCERFEEGSILPTSLGFLDGLLGNLLTTQSRIPKGSCARIGQFISNDADNSGYDWRDALNNTDELIKELKQYMQVITMYILI</sequence>
<feature type="compositionally biased region" description="Basic and acidic residues" evidence="1">
    <location>
        <begin position="365"/>
        <end position="377"/>
    </location>
</feature>
<accession>A0AAN8JJ68</accession>
<dbReference type="AlphaFoldDB" id="A0AAN8JJ68"/>
<evidence type="ECO:0000313" key="3">
    <source>
        <dbReference type="Proteomes" id="UP001347796"/>
    </source>
</evidence>
<comment type="caution">
    <text evidence="2">The sequence shown here is derived from an EMBL/GenBank/DDBJ whole genome shotgun (WGS) entry which is preliminary data.</text>
</comment>